<evidence type="ECO:0000313" key="4">
    <source>
        <dbReference type="EMBL" id="XBY46164.1"/>
    </source>
</evidence>
<reference evidence="4" key="1">
    <citation type="submission" date="2024-06" db="EMBL/GenBank/DDBJ databases">
        <title>Methylostella associata gen. nov., sp. nov., a novel Ancalomicrobiaceae-affiliated facultatively methylotrophic bacteria that feed on methanotrophs of the genus Methylococcus.</title>
        <authorList>
            <person name="Saltykova V."/>
            <person name="Danilova O.V."/>
            <person name="Oshkin I.Y."/>
            <person name="Belova S.E."/>
            <person name="Pimenov N.V."/>
            <person name="Dedysh S.N."/>
        </authorList>
    </citation>
    <scope>NUCLEOTIDE SEQUENCE</scope>
    <source>
        <strain evidence="4">S20</strain>
    </source>
</reference>
<accession>A0AAU7XDU1</accession>
<dbReference type="AlphaFoldDB" id="A0AAU7XDU1"/>
<dbReference type="InterPro" id="IPR050832">
    <property type="entry name" value="Bact_Acetyltransf"/>
</dbReference>
<dbReference type="InterPro" id="IPR000182">
    <property type="entry name" value="GNAT_dom"/>
</dbReference>
<evidence type="ECO:0000256" key="1">
    <source>
        <dbReference type="ARBA" id="ARBA00022679"/>
    </source>
</evidence>
<dbReference type="PROSITE" id="PS51186">
    <property type="entry name" value="GNAT"/>
    <property type="match status" value="1"/>
</dbReference>
<dbReference type="EC" id="2.3.1.-" evidence="4"/>
<dbReference type="PANTHER" id="PTHR43877:SF2">
    <property type="entry name" value="AMINOALKYLPHOSPHONATE N-ACETYLTRANSFERASE-RELATED"/>
    <property type="match status" value="1"/>
</dbReference>
<name>A0AAU7XDU1_9HYPH</name>
<dbReference type="RefSeq" id="WP_407051261.1">
    <property type="nucleotide sequence ID" value="NZ_CP158568.1"/>
</dbReference>
<dbReference type="SUPFAM" id="SSF55729">
    <property type="entry name" value="Acyl-CoA N-acyltransferases (Nat)"/>
    <property type="match status" value="1"/>
</dbReference>
<feature type="domain" description="N-acetyltransferase" evidence="3">
    <location>
        <begin position="11"/>
        <end position="179"/>
    </location>
</feature>
<dbReference type="KEGG" id="mflg:ABS361_08020"/>
<evidence type="ECO:0000256" key="2">
    <source>
        <dbReference type="ARBA" id="ARBA00023315"/>
    </source>
</evidence>
<sequence>MTAAEITRSAVEIRALRSDPAILEALSDLLIEVVAHGGSVSFMHPLERDDARRFWTGSLAAADRGERVVFGAFERGQLVGTLTLLLDCPPNQPHRAEFAKMMTRVAARGRGVASALIEAAEAAAVAAGRTLIVLDTASDGGAAALYERFGFRLAGEIPDYALKPHGGLTGTLLYWKRIGAAA</sequence>
<dbReference type="PANTHER" id="PTHR43877">
    <property type="entry name" value="AMINOALKYLPHOSPHONATE N-ACETYLTRANSFERASE-RELATED-RELATED"/>
    <property type="match status" value="1"/>
</dbReference>
<protein>
    <submittedName>
        <fullName evidence="4">GNAT family N-acetyltransferase</fullName>
        <ecNumber evidence="4">2.3.1.-</ecNumber>
    </submittedName>
</protein>
<keyword evidence="2 4" id="KW-0012">Acyltransferase</keyword>
<dbReference type="InterPro" id="IPR016181">
    <property type="entry name" value="Acyl_CoA_acyltransferase"/>
</dbReference>
<gene>
    <name evidence="4" type="ORF">ABS361_08020</name>
</gene>
<dbReference type="Gene3D" id="3.40.630.30">
    <property type="match status" value="1"/>
</dbReference>
<keyword evidence="1 4" id="KW-0808">Transferase</keyword>
<evidence type="ECO:0000259" key="3">
    <source>
        <dbReference type="PROSITE" id="PS51186"/>
    </source>
</evidence>
<dbReference type="GO" id="GO:0016747">
    <property type="term" value="F:acyltransferase activity, transferring groups other than amino-acyl groups"/>
    <property type="evidence" value="ECO:0007669"/>
    <property type="project" value="InterPro"/>
</dbReference>
<dbReference type="EMBL" id="CP158568">
    <property type="protein sequence ID" value="XBY46164.1"/>
    <property type="molecule type" value="Genomic_DNA"/>
</dbReference>
<dbReference type="Pfam" id="PF00583">
    <property type="entry name" value="Acetyltransf_1"/>
    <property type="match status" value="1"/>
</dbReference>
<proteinExistence type="predicted"/>
<organism evidence="4">
    <name type="scientific">Methyloraptor flagellatus</name>
    <dbReference type="NCBI Taxonomy" id="3162530"/>
    <lineage>
        <taxon>Bacteria</taxon>
        <taxon>Pseudomonadati</taxon>
        <taxon>Pseudomonadota</taxon>
        <taxon>Alphaproteobacteria</taxon>
        <taxon>Hyphomicrobiales</taxon>
        <taxon>Ancalomicrobiaceae</taxon>
        <taxon>Methyloraptor</taxon>
    </lineage>
</organism>